<dbReference type="EMBL" id="UOGC01000051">
    <property type="protein sequence ID" value="VAX17440.1"/>
    <property type="molecule type" value="Genomic_DNA"/>
</dbReference>
<feature type="region of interest" description="Disordered" evidence="1">
    <location>
        <begin position="173"/>
        <end position="236"/>
    </location>
</feature>
<sequence length="333" mass="36430">MTESIGKTLTEKRVQKGLSVEELSQLTRMNAKFIRAAEEDRFTDLPGLVFTKGLLRSCAKELGIDGDEILSRYEGLGVEHADNSPEFISMSLHRAPSNAPKLVILALLVLILIYSLAQLLTDPNIGTESETPVSVTEEEVIIPDSNMPLPEVSVPTEQILPDAEVDNAPAVELEPTEDEEKISDVTPAETEQVTEAIDETVGKPDDAPATDAKPYEEKRAEQTEKTGNADESSPLQDTSKTYYLTIVAEKDSWIKVVVDGSITREIILREGNQTTWWADESYLLSIGNVAATKIFLDGVSVPIKQPASNIIKNLKLPRTVAAPSTQEEETEGL</sequence>
<organism evidence="4">
    <name type="scientific">hydrothermal vent metagenome</name>
    <dbReference type="NCBI Taxonomy" id="652676"/>
    <lineage>
        <taxon>unclassified sequences</taxon>
        <taxon>metagenomes</taxon>
        <taxon>ecological metagenomes</taxon>
    </lineage>
</organism>
<evidence type="ECO:0000259" key="3">
    <source>
        <dbReference type="Pfam" id="PF13464"/>
    </source>
</evidence>
<feature type="compositionally biased region" description="Basic and acidic residues" evidence="1">
    <location>
        <begin position="213"/>
        <end position="228"/>
    </location>
</feature>
<dbReference type="InterPro" id="IPR050400">
    <property type="entry name" value="Bact_Cytoskel_RodZ"/>
</dbReference>
<reference evidence="4" key="1">
    <citation type="submission" date="2018-06" db="EMBL/GenBank/DDBJ databases">
        <authorList>
            <person name="Zhirakovskaya E."/>
        </authorList>
    </citation>
    <scope>NUCLEOTIDE SEQUENCE</scope>
</reference>
<proteinExistence type="predicted"/>
<name>A0A3B1C3J5_9ZZZZ</name>
<dbReference type="InterPro" id="IPR025194">
    <property type="entry name" value="RodZ-like_C"/>
</dbReference>
<keyword evidence="2" id="KW-0472">Membrane</keyword>
<dbReference type="Pfam" id="PF13413">
    <property type="entry name" value="HTH_25"/>
    <property type="match status" value="1"/>
</dbReference>
<accession>A0A3B1C3J5</accession>
<dbReference type="PANTHER" id="PTHR34475">
    <property type="match status" value="1"/>
</dbReference>
<evidence type="ECO:0000256" key="1">
    <source>
        <dbReference type="SAM" id="MobiDB-lite"/>
    </source>
</evidence>
<dbReference type="AlphaFoldDB" id="A0A3B1C3J5"/>
<dbReference type="PANTHER" id="PTHR34475:SF1">
    <property type="entry name" value="CYTOSKELETON PROTEIN RODZ"/>
    <property type="match status" value="1"/>
</dbReference>
<keyword evidence="2" id="KW-0812">Transmembrane</keyword>
<evidence type="ECO:0000313" key="4">
    <source>
        <dbReference type="EMBL" id="VAX17440.1"/>
    </source>
</evidence>
<keyword evidence="2" id="KW-1133">Transmembrane helix</keyword>
<feature type="domain" description="Cytoskeleton protein RodZ-like C-terminal" evidence="3">
    <location>
        <begin position="245"/>
        <end position="314"/>
    </location>
</feature>
<dbReference type="Gene3D" id="1.10.260.40">
    <property type="entry name" value="lambda repressor-like DNA-binding domains"/>
    <property type="match status" value="1"/>
</dbReference>
<evidence type="ECO:0000256" key="2">
    <source>
        <dbReference type="SAM" id="Phobius"/>
    </source>
</evidence>
<dbReference type="GO" id="GO:0003677">
    <property type="term" value="F:DNA binding"/>
    <property type="evidence" value="ECO:0007669"/>
    <property type="project" value="InterPro"/>
</dbReference>
<dbReference type="SUPFAM" id="SSF47413">
    <property type="entry name" value="lambda repressor-like DNA-binding domains"/>
    <property type="match status" value="1"/>
</dbReference>
<dbReference type="InterPro" id="IPR010982">
    <property type="entry name" value="Lambda_DNA-bd_dom_sf"/>
</dbReference>
<dbReference type="Pfam" id="PF13464">
    <property type="entry name" value="RodZ_C"/>
    <property type="match status" value="1"/>
</dbReference>
<gene>
    <name evidence="4" type="ORF">MNBD_NITROSPINAE01-740</name>
</gene>
<feature type="transmembrane region" description="Helical" evidence="2">
    <location>
        <begin position="102"/>
        <end position="120"/>
    </location>
</feature>
<protein>
    <recommendedName>
        <fullName evidence="3">Cytoskeleton protein RodZ-like C-terminal domain-containing protein</fullName>
    </recommendedName>
</protein>